<accession>A0AA35XK14</accession>
<dbReference type="EMBL" id="CASHTH010004282">
    <property type="protein sequence ID" value="CAI8055466.1"/>
    <property type="molecule type" value="Genomic_DNA"/>
</dbReference>
<evidence type="ECO:0000256" key="5">
    <source>
        <dbReference type="ARBA" id="ARBA00022840"/>
    </source>
</evidence>
<keyword evidence="3" id="KW-0547">Nucleotide-binding</keyword>
<gene>
    <name evidence="11" type="ORF">GBAR_LOCUS30285</name>
</gene>
<feature type="domain" description="Protein kinase" evidence="10">
    <location>
        <begin position="1"/>
        <end position="270"/>
    </location>
</feature>
<evidence type="ECO:0000256" key="3">
    <source>
        <dbReference type="ARBA" id="ARBA00022741"/>
    </source>
</evidence>
<keyword evidence="2" id="KW-0808">Transferase</keyword>
<dbReference type="PANTHER" id="PTHR47448:SF1">
    <property type="entry name" value="SERINE_THREONINE-PROTEIN KINASE STE7 HOMOLOG"/>
    <property type="match status" value="1"/>
</dbReference>
<dbReference type="PROSITE" id="PS00108">
    <property type="entry name" value="PROTEIN_KINASE_ST"/>
    <property type="match status" value="1"/>
</dbReference>
<evidence type="ECO:0000256" key="6">
    <source>
        <dbReference type="ARBA" id="ARBA00023137"/>
    </source>
</evidence>
<dbReference type="SMART" id="SM00220">
    <property type="entry name" value="S_TKc"/>
    <property type="match status" value="1"/>
</dbReference>
<dbReference type="GO" id="GO:0004674">
    <property type="term" value="F:protein serine/threonine kinase activity"/>
    <property type="evidence" value="ECO:0007669"/>
    <property type="project" value="UniProtKB-KW"/>
</dbReference>
<dbReference type="GO" id="GO:0004713">
    <property type="term" value="F:protein tyrosine kinase activity"/>
    <property type="evidence" value="ECO:0007669"/>
    <property type="project" value="UniProtKB-KW"/>
</dbReference>
<comment type="catalytic activity">
    <reaction evidence="8">
        <text>L-threonyl-[protein] + ATP = O-phospho-L-threonyl-[protein] + ADP + H(+)</text>
        <dbReference type="Rhea" id="RHEA:46608"/>
        <dbReference type="Rhea" id="RHEA-COMP:11060"/>
        <dbReference type="Rhea" id="RHEA-COMP:11605"/>
        <dbReference type="ChEBI" id="CHEBI:15378"/>
        <dbReference type="ChEBI" id="CHEBI:30013"/>
        <dbReference type="ChEBI" id="CHEBI:30616"/>
        <dbReference type="ChEBI" id="CHEBI:61977"/>
        <dbReference type="ChEBI" id="CHEBI:456216"/>
        <dbReference type="EC" id="2.7.12.2"/>
    </reaction>
</comment>
<comment type="catalytic activity">
    <reaction evidence="9">
        <text>L-tyrosyl-[protein] + ATP = O-phospho-L-tyrosyl-[protein] + ADP + H(+)</text>
        <dbReference type="Rhea" id="RHEA:10596"/>
        <dbReference type="Rhea" id="RHEA-COMP:10136"/>
        <dbReference type="Rhea" id="RHEA-COMP:20101"/>
        <dbReference type="ChEBI" id="CHEBI:15378"/>
        <dbReference type="ChEBI" id="CHEBI:30616"/>
        <dbReference type="ChEBI" id="CHEBI:46858"/>
        <dbReference type="ChEBI" id="CHEBI:61978"/>
        <dbReference type="ChEBI" id="CHEBI:456216"/>
        <dbReference type="EC" id="2.7.12.2"/>
    </reaction>
</comment>
<keyword evidence="1" id="KW-0723">Serine/threonine-protein kinase</keyword>
<dbReference type="Gene3D" id="1.10.510.10">
    <property type="entry name" value="Transferase(Phosphotransferase) domain 1"/>
    <property type="match status" value="1"/>
</dbReference>
<dbReference type="InterPro" id="IPR011009">
    <property type="entry name" value="Kinase-like_dom_sf"/>
</dbReference>
<keyword evidence="4 11" id="KW-0418">Kinase</keyword>
<keyword evidence="12" id="KW-1185">Reference proteome</keyword>
<comment type="caution">
    <text evidence="11">The sequence shown here is derived from an EMBL/GenBank/DDBJ whole genome shotgun (WGS) entry which is preliminary data.</text>
</comment>
<dbReference type="GO" id="GO:0005524">
    <property type="term" value="F:ATP binding"/>
    <property type="evidence" value="ECO:0007669"/>
    <property type="project" value="UniProtKB-KW"/>
</dbReference>
<dbReference type="InterPro" id="IPR008271">
    <property type="entry name" value="Ser/Thr_kinase_AS"/>
</dbReference>
<reference evidence="11" key="1">
    <citation type="submission" date="2023-03" db="EMBL/GenBank/DDBJ databases">
        <authorList>
            <person name="Steffen K."/>
            <person name="Cardenas P."/>
        </authorList>
    </citation>
    <scope>NUCLEOTIDE SEQUENCE</scope>
</reference>
<keyword evidence="6" id="KW-0829">Tyrosine-protein kinase</keyword>
<keyword evidence="5" id="KW-0067">ATP-binding</keyword>
<evidence type="ECO:0000256" key="7">
    <source>
        <dbReference type="ARBA" id="ARBA00049014"/>
    </source>
</evidence>
<evidence type="ECO:0000256" key="9">
    <source>
        <dbReference type="ARBA" id="ARBA00051693"/>
    </source>
</evidence>
<evidence type="ECO:0000256" key="4">
    <source>
        <dbReference type="ARBA" id="ARBA00022777"/>
    </source>
</evidence>
<evidence type="ECO:0000256" key="1">
    <source>
        <dbReference type="ARBA" id="ARBA00022527"/>
    </source>
</evidence>
<evidence type="ECO:0000313" key="11">
    <source>
        <dbReference type="EMBL" id="CAI8055466.1"/>
    </source>
</evidence>
<dbReference type="InterPro" id="IPR050915">
    <property type="entry name" value="MAP_kinase_kinase"/>
</dbReference>
<evidence type="ECO:0000256" key="2">
    <source>
        <dbReference type="ARBA" id="ARBA00022679"/>
    </source>
</evidence>
<comment type="catalytic activity">
    <reaction evidence="7">
        <text>L-seryl-[protein] + ATP = O-phospho-L-seryl-[protein] + ADP + H(+)</text>
        <dbReference type="Rhea" id="RHEA:17989"/>
        <dbReference type="Rhea" id="RHEA-COMP:9863"/>
        <dbReference type="Rhea" id="RHEA-COMP:11604"/>
        <dbReference type="ChEBI" id="CHEBI:15378"/>
        <dbReference type="ChEBI" id="CHEBI:29999"/>
        <dbReference type="ChEBI" id="CHEBI:30616"/>
        <dbReference type="ChEBI" id="CHEBI:83421"/>
        <dbReference type="ChEBI" id="CHEBI:456216"/>
        <dbReference type="EC" id="2.7.12.2"/>
    </reaction>
</comment>
<dbReference type="Proteomes" id="UP001174909">
    <property type="component" value="Unassembled WGS sequence"/>
</dbReference>
<evidence type="ECO:0000313" key="12">
    <source>
        <dbReference type="Proteomes" id="UP001174909"/>
    </source>
</evidence>
<dbReference type="PANTHER" id="PTHR47448">
    <property type="entry name" value="DUAL SPECIFICITY MITOGEN-ACTIVATED PROTEIN KINASE KINASE DSOR1-LIKE PROTEIN"/>
    <property type="match status" value="1"/>
</dbReference>
<sequence length="307" mass="34915">MIMLDIKPAVRNQIMRELKVLHECNSPYIVGFYGSFCANNEISICMQHMNGGSLDLILGAGRIPVDMIACITRAVLKGLQYLRETHKIIHRDVKPSNILVNSLGEMKLCDFGVSGQLIDSMANSFVGTRSYMATFYLVPHSTSPASRRDSREQSTPFSPTFGVSEYPWWRWLSVVTPYPSPQSRSWRKRWRNRRPAGTLPPRPRGNPFASHANAIRMPIFELLQIICSNDPPQLSPKYFSDEFRQFVELCLQKEPKRRGDLKTLLNHPFCASAASLSVAEFRSWISRTIEANQFYKKDAKPAEDTVA</sequence>
<name>A0AA35XK14_GEOBA</name>
<dbReference type="InterPro" id="IPR000719">
    <property type="entry name" value="Prot_kinase_dom"/>
</dbReference>
<dbReference type="AlphaFoldDB" id="A0AA35XK14"/>
<organism evidence="11 12">
    <name type="scientific">Geodia barretti</name>
    <name type="common">Barrett's horny sponge</name>
    <dbReference type="NCBI Taxonomy" id="519541"/>
    <lineage>
        <taxon>Eukaryota</taxon>
        <taxon>Metazoa</taxon>
        <taxon>Porifera</taxon>
        <taxon>Demospongiae</taxon>
        <taxon>Heteroscleromorpha</taxon>
        <taxon>Tetractinellida</taxon>
        <taxon>Astrophorina</taxon>
        <taxon>Geodiidae</taxon>
        <taxon>Geodia</taxon>
    </lineage>
</organism>
<evidence type="ECO:0000256" key="8">
    <source>
        <dbReference type="ARBA" id="ARBA00049299"/>
    </source>
</evidence>
<protein>
    <submittedName>
        <fullName evidence="11">Dual specificity mitogen-activated protein kinase kinase 1</fullName>
    </submittedName>
</protein>
<dbReference type="Gene3D" id="3.30.200.20">
    <property type="entry name" value="Phosphorylase Kinase, domain 1"/>
    <property type="match status" value="1"/>
</dbReference>
<dbReference type="Pfam" id="PF00069">
    <property type="entry name" value="Pkinase"/>
    <property type="match status" value="1"/>
</dbReference>
<dbReference type="PROSITE" id="PS50011">
    <property type="entry name" value="PROTEIN_KINASE_DOM"/>
    <property type="match status" value="1"/>
</dbReference>
<dbReference type="SUPFAM" id="SSF56112">
    <property type="entry name" value="Protein kinase-like (PK-like)"/>
    <property type="match status" value="1"/>
</dbReference>
<evidence type="ECO:0000259" key="10">
    <source>
        <dbReference type="PROSITE" id="PS50011"/>
    </source>
</evidence>
<proteinExistence type="predicted"/>
<dbReference type="GO" id="GO:0004708">
    <property type="term" value="F:MAP kinase kinase activity"/>
    <property type="evidence" value="ECO:0007669"/>
    <property type="project" value="UniProtKB-EC"/>
</dbReference>